<dbReference type="Pfam" id="PF08240">
    <property type="entry name" value="ADH_N"/>
    <property type="match status" value="1"/>
</dbReference>
<accession>A0ABU5VWT5</accession>
<evidence type="ECO:0000256" key="2">
    <source>
        <dbReference type="RuleBase" id="RU364000"/>
    </source>
</evidence>
<keyword evidence="5" id="KW-1185">Reference proteome</keyword>
<proteinExistence type="inferred from homology"/>
<dbReference type="InterPro" id="IPR013154">
    <property type="entry name" value="ADH-like_N"/>
</dbReference>
<comment type="caution">
    <text evidence="4">The sequence shown here is derived from an EMBL/GenBank/DDBJ whole genome shotgun (WGS) entry which is preliminary data.</text>
</comment>
<dbReference type="CDD" id="cd08252">
    <property type="entry name" value="AL_MDR"/>
    <property type="match status" value="1"/>
</dbReference>
<dbReference type="Gene3D" id="3.90.180.10">
    <property type="entry name" value="Medium-chain alcohol dehydrogenases, catalytic domain"/>
    <property type="match status" value="1"/>
</dbReference>
<dbReference type="Proteomes" id="UP001302274">
    <property type="component" value="Unassembled WGS sequence"/>
</dbReference>
<dbReference type="NCBIfam" id="TIGR02817">
    <property type="entry name" value="adh_fam_1"/>
    <property type="match status" value="1"/>
</dbReference>
<comment type="similarity">
    <text evidence="2">Belongs to the zinc-containing alcohol dehydrogenase family. Quinone oxidoreductase subfamily.</text>
</comment>
<dbReference type="Gene3D" id="3.40.50.720">
    <property type="entry name" value="NAD(P)-binding Rossmann-like Domain"/>
    <property type="match status" value="1"/>
</dbReference>
<dbReference type="SUPFAM" id="SSF50129">
    <property type="entry name" value="GroES-like"/>
    <property type="match status" value="1"/>
</dbReference>
<gene>
    <name evidence="4" type="ORF">SHI21_07805</name>
</gene>
<dbReference type="InterPro" id="IPR020843">
    <property type="entry name" value="ER"/>
</dbReference>
<keyword evidence="2" id="KW-0560">Oxidoreductase</keyword>
<dbReference type="RefSeq" id="WP_323575777.1">
    <property type="nucleotide sequence ID" value="NZ_JAYGJQ010000001.1"/>
</dbReference>
<organism evidence="4 5">
    <name type="scientific">Bacteriovorax antarcticus</name>
    <dbReference type="NCBI Taxonomy" id="3088717"/>
    <lineage>
        <taxon>Bacteria</taxon>
        <taxon>Pseudomonadati</taxon>
        <taxon>Bdellovibrionota</taxon>
        <taxon>Bacteriovoracia</taxon>
        <taxon>Bacteriovoracales</taxon>
        <taxon>Bacteriovoracaceae</taxon>
        <taxon>Bacteriovorax</taxon>
    </lineage>
</organism>
<evidence type="ECO:0000313" key="5">
    <source>
        <dbReference type="Proteomes" id="UP001302274"/>
    </source>
</evidence>
<evidence type="ECO:0000256" key="1">
    <source>
        <dbReference type="ARBA" id="ARBA00022857"/>
    </source>
</evidence>
<evidence type="ECO:0000313" key="4">
    <source>
        <dbReference type="EMBL" id="MEA9356100.1"/>
    </source>
</evidence>
<keyword evidence="2" id="KW-0862">Zinc</keyword>
<sequence length="332" mass="36757">MRALGYTKAHLIDQFNIQEIEIEKPQIKETDLLVQIKAISVNPVDTKIRQRKSSDDSTPIILGWDASGIILEVGADVVDFKIGDEVYYAGELNRAGSNAELQAVDQRLVAKKPKNISFTQAAAMPLTSVTAWEALIENKSLELHSRPTILIIGGAGGVGSMAIQILKAKSNAIVIATASRVDTINWCKELGADFVINHTNDLKTELEKINIKEVDAVFSTTHTSDYLPKLNEIIRPFGNFILIDDPQDLNISHFKQKSIKTTWEFMFSKSLFNYHPEEQGRVLSEIALLVESGKIKSTLKQTLEGLTTANLKKAHETLESSKSFGKIVLNVN</sequence>
<dbReference type="SMART" id="SM00829">
    <property type="entry name" value="PKS_ER"/>
    <property type="match status" value="1"/>
</dbReference>
<keyword evidence="1" id="KW-0521">NADP</keyword>
<dbReference type="Pfam" id="PF13602">
    <property type="entry name" value="ADH_zinc_N_2"/>
    <property type="match status" value="1"/>
</dbReference>
<name>A0ABU5VWT5_9BACT</name>
<dbReference type="InterPro" id="IPR011032">
    <property type="entry name" value="GroES-like_sf"/>
</dbReference>
<dbReference type="InterPro" id="IPR014182">
    <property type="entry name" value="ADH_Zn_typ-1"/>
</dbReference>
<evidence type="ECO:0000259" key="3">
    <source>
        <dbReference type="SMART" id="SM00829"/>
    </source>
</evidence>
<protein>
    <recommendedName>
        <fullName evidence="2">Zinc-type alcohol dehydrogenase-like protein</fullName>
    </recommendedName>
</protein>
<dbReference type="SUPFAM" id="SSF51735">
    <property type="entry name" value="NAD(P)-binding Rossmann-fold domains"/>
    <property type="match status" value="1"/>
</dbReference>
<dbReference type="PANTHER" id="PTHR44154">
    <property type="entry name" value="QUINONE OXIDOREDUCTASE"/>
    <property type="match status" value="1"/>
</dbReference>
<dbReference type="EMBL" id="JAYGJQ010000001">
    <property type="protein sequence ID" value="MEA9356100.1"/>
    <property type="molecule type" value="Genomic_DNA"/>
</dbReference>
<keyword evidence="2" id="KW-0479">Metal-binding</keyword>
<dbReference type="InterPro" id="IPR051603">
    <property type="entry name" value="Zinc-ADH_QOR/CCCR"/>
</dbReference>
<reference evidence="4 5" key="1">
    <citation type="submission" date="2023-11" db="EMBL/GenBank/DDBJ databases">
        <title>A Novel Polar Bacteriovorax (B. antarcticus) Isolated from the Biocrust in Antarctica.</title>
        <authorList>
            <person name="Mun W."/>
            <person name="Choi S.Y."/>
            <person name="Mitchell R.J."/>
        </authorList>
    </citation>
    <scope>NUCLEOTIDE SEQUENCE [LARGE SCALE GENOMIC DNA]</scope>
    <source>
        <strain evidence="4 5">PP10</strain>
    </source>
</reference>
<feature type="domain" description="Enoyl reductase (ER)" evidence="3">
    <location>
        <begin position="10"/>
        <end position="329"/>
    </location>
</feature>
<dbReference type="InterPro" id="IPR036291">
    <property type="entry name" value="NAD(P)-bd_dom_sf"/>
</dbReference>
<dbReference type="PANTHER" id="PTHR44154:SF1">
    <property type="entry name" value="QUINONE OXIDOREDUCTASE"/>
    <property type="match status" value="1"/>
</dbReference>